<dbReference type="InterPro" id="IPR001381">
    <property type="entry name" value="DHquinase_I"/>
</dbReference>
<gene>
    <name evidence="5 6" type="primary">aroD</name>
    <name evidence="6" type="ORF">RUMGNA_03943</name>
</gene>
<evidence type="ECO:0000313" key="6">
    <source>
        <dbReference type="EMBL" id="EDN75729.1"/>
    </source>
</evidence>
<dbReference type="PANTHER" id="PTHR43699">
    <property type="entry name" value="3-DEHYDROQUINATE DEHYDRATASE"/>
    <property type="match status" value="1"/>
</dbReference>
<dbReference type="GO" id="GO:0009073">
    <property type="term" value="P:aromatic amino acid family biosynthetic process"/>
    <property type="evidence" value="ECO:0007669"/>
    <property type="project" value="UniProtKB-KW"/>
</dbReference>
<dbReference type="UniPathway" id="UPA00053">
    <property type="reaction ID" value="UER00086"/>
</dbReference>
<comment type="subunit">
    <text evidence="5">Homodimer.</text>
</comment>
<protein>
    <recommendedName>
        <fullName evidence="5">3-dehydroquinate dehydratase</fullName>
        <shortName evidence="5">3-dehydroquinase</shortName>
        <ecNumber evidence="5">4.2.1.10</ecNumber>
    </recommendedName>
    <alternativeName>
        <fullName evidence="5">Type I DHQase</fullName>
    </alternativeName>
    <alternativeName>
        <fullName evidence="5">Type I dehydroquinase</fullName>
        <shortName evidence="5">DHQ1</shortName>
    </alternativeName>
</protein>
<comment type="caution">
    <text evidence="6">The sequence shown here is derived from an EMBL/GenBank/DDBJ whole genome shotgun (WGS) entry which is preliminary data.</text>
</comment>
<dbReference type="HAMAP" id="MF_00214">
    <property type="entry name" value="AroD"/>
    <property type="match status" value="1"/>
</dbReference>
<dbReference type="EC" id="4.2.1.10" evidence="5"/>
<comment type="function">
    <text evidence="5">Involved in the third step of the chorismate pathway, which leads to the biosynthesis of aromatic amino acids. Catalyzes the cis-dehydration of 3-dehydroquinate (DHQ) and introduces the first double bond of the aromatic ring to yield 3-dehydroshikimate.</text>
</comment>
<keyword evidence="4 5" id="KW-0704">Schiff base</keyword>
<accession>A7B8M0</accession>
<comment type="similarity">
    <text evidence="5">Belongs to the type-I 3-dehydroquinase family.</text>
</comment>
<dbReference type="PaxDb" id="411470-RUMGNA_03943"/>
<evidence type="ECO:0000256" key="4">
    <source>
        <dbReference type="ARBA" id="ARBA00023270"/>
    </source>
</evidence>
<feature type="binding site" evidence="5">
    <location>
        <position position="221"/>
    </location>
    <ligand>
        <name>3-dehydroquinate</name>
        <dbReference type="ChEBI" id="CHEBI:32364"/>
    </ligand>
</feature>
<reference evidence="6 7" key="2">
    <citation type="submission" date="2007-06" db="EMBL/GenBank/DDBJ databases">
        <title>Draft genome sequence of Ruminococcus gnavus (ATCC 29149).</title>
        <authorList>
            <person name="Sudarsanam P."/>
            <person name="Ley R."/>
            <person name="Guruge J."/>
            <person name="Turnbaugh P.J."/>
            <person name="Mahowald M."/>
            <person name="Liep D."/>
            <person name="Gordon J."/>
        </authorList>
    </citation>
    <scope>NUCLEOTIDE SEQUENCE [LARGE SCALE GENOMIC DNA]</scope>
    <source>
        <strain evidence="6 7">ATCC 29149</strain>
    </source>
</reference>
<dbReference type="Proteomes" id="UP000004410">
    <property type="component" value="Unassembled WGS sequence"/>
</dbReference>
<dbReference type="AlphaFoldDB" id="A7B8M0"/>
<comment type="catalytic activity">
    <reaction evidence="1 5">
        <text>3-dehydroquinate = 3-dehydroshikimate + H2O</text>
        <dbReference type="Rhea" id="RHEA:21096"/>
        <dbReference type="ChEBI" id="CHEBI:15377"/>
        <dbReference type="ChEBI" id="CHEBI:16630"/>
        <dbReference type="ChEBI" id="CHEBI:32364"/>
        <dbReference type="EC" id="4.2.1.10"/>
    </reaction>
</comment>
<dbReference type="NCBIfam" id="TIGR01093">
    <property type="entry name" value="aroD"/>
    <property type="match status" value="1"/>
</dbReference>
<dbReference type="EMBL" id="AAYG02000041">
    <property type="protein sequence ID" value="EDN75729.1"/>
    <property type="molecule type" value="Genomic_DNA"/>
</dbReference>
<evidence type="ECO:0000256" key="5">
    <source>
        <dbReference type="HAMAP-Rule" id="MF_00214"/>
    </source>
</evidence>
<evidence type="ECO:0000256" key="3">
    <source>
        <dbReference type="ARBA" id="ARBA00023239"/>
    </source>
</evidence>
<keyword evidence="3 5" id="KW-0456">Lyase</keyword>
<dbReference type="GO" id="GO:0003855">
    <property type="term" value="F:3-dehydroquinate dehydratase activity"/>
    <property type="evidence" value="ECO:0007669"/>
    <property type="project" value="UniProtKB-UniRule"/>
</dbReference>
<dbReference type="GO" id="GO:0009423">
    <property type="term" value="P:chorismate biosynthetic process"/>
    <property type="evidence" value="ECO:0007669"/>
    <property type="project" value="UniProtKB-UniRule"/>
</dbReference>
<feature type="active site" description="Schiff-base intermediate with substrate" evidence="5">
    <location>
        <position position="178"/>
    </location>
</feature>
<dbReference type="Pfam" id="PF01487">
    <property type="entry name" value="DHquinase_I"/>
    <property type="match status" value="1"/>
</dbReference>
<keyword evidence="2 5" id="KW-0057">Aromatic amino acid biosynthesis</keyword>
<dbReference type="SUPFAM" id="SSF51569">
    <property type="entry name" value="Aldolase"/>
    <property type="match status" value="1"/>
</dbReference>
<feature type="binding site" evidence="5">
    <location>
        <position position="240"/>
    </location>
    <ligand>
        <name>3-dehydroquinate</name>
        <dbReference type="ChEBI" id="CHEBI:32364"/>
    </ligand>
</feature>
<sequence>MIQGGKQTMNTIKVRNLEIGTGMPKICVPIVGKTVPEILENAKSAVQAKADVVEWRVDWYEDVFSFECVEHVLRKLCEITGEIPLLFTFRTLQEGGEQAIDAAAYRELNEKAARTKMADLIDAELSAGEKTVKSLIKTAHTFGVKVVVSNHDFEKTPSKEEIVARLQKMQELGADLPKIAVMPQCRKDVLTLLAATEEMAGTYADRPIITMSMAKDGVISRLCGEVFGSALTFGAAGQTSAPGQIEVEKLRGVLEIFH</sequence>
<dbReference type="PANTHER" id="PTHR43699:SF1">
    <property type="entry name" value="3-DEHYDROQUINATE DEHYDRATASE"/>
    <property type="match status" value="1"/>
</dbReference>
<dbReference type="GO" id="GO:0046279">
    <property type="term" value="P:3,4-dihydroxybenzoate biosynthetic process"/>
    <property type="evidence" value="ECO:0007669"/>
    <property type="project" value="TreeGrafter"/>
</dbReference>
<comment type="caution">
    <text evidence="5">Lacks conserved residue(s) required for the propagation of feature annotation.</text>
</comment>
<reference evidence="6 7" key="1">
    <citation type="submission" date="2007-04" db="EMBL/GenBank/DDBJ databases">
        <authorList>
            <person name="Fulton L."/>
            <person name="Clifton S."/>
            <person name="Fulton B."/>
            <person name="Xu J."/>
            <person name="Minx P."/>
            <person name="Pepin K.H."/>
            <person name="Johnson M."/>
            <person name="Thiruvilangam P."/>
            <person name="Bhonagiri V."/>
            <person name="Nash W.E."/>
            <person name="Mardis E.R."/>
            <person name="Wilson R.K."/>
        </authorList>
    </citation>
    <scope>NUCLEOTIDE SEQUENCE [LARGE SCALE GENOMIC DNA]</scope>
    <source>
        <strain evidence="6 7">ATCC 29149</strain>
    </source>
</reference>
<dbReference type="InterPro" id="IPR013785">
    <property type="entry name" value="Aldolase_TIM"/>
</dbReference>
<dbReference type="Gene3D" id="3.20.20.70">
    <property type="entry name" value="Aldolase class I"/>
    <property type="match status" value="1"/>
</dbReference>
<feature type="active site" description="Proton donor/acceptor" evidence="5">
    <location>
        <position position="151"/>
    </location>
</feature>
<feature type="binding site" evidence="5">
    <location>
        <position position="90"/>
    </location>
    <ligand>
        <name>3-dehydroquinate</name>
        <dbReference type="ChEBI" id="CHEBI:32364"/>
    </ligand>
</feature>
<evidence type="ECO:0000313" key="7">
    <source>
        <dbReference type="Proteomes" id="UP000004410"/>
    </source>
</evidence>
<feature type="binding site" evidence="5">
    <location>
        <position position="244"/>
    </location>
    <ligand>
        <name>3-dehydroquinate</name>
        <dbReference type="ChEBI" id="CHEBI:32364"/>
    </ligand>
</feature>
<dbReference type="InterPro" id="IPR050146">
    <property type="entry name" value="Type-I_3-dehydroquinase"/>
</dbReference>
<dbReference type="GO" id="GO:0008652">
    <property type="term" value="P:amino acid biosynthetic process"/>
    <property type="evidence" value="ECO:0007669"/>
    <property type="project" value="UniProtKB-KW"/>
</dbReference>
<evidence type="ECO:0000256" key="1">
    <source>
        <dbReference type="ARBA" id="ARBA00001864"/>
    </source>
</evidence>
<feature type="binding site" evidence="5">
    <location>
        <begin position="54"/>
        <end position="56"/>
    </location>
    <ligand>
        <name>3-dehydroquinate</name>
        <dbReference type="ChEBI" id="CHEBI:32364"/>
    </ligand>
</feature>
<organism evidence="6 7">
    <name type="scientific">Mediterraneibacter gnavus (strain ATCC 29149 / DSM 114966 / JCM 6515 / VPI C7-9)</name>
    <name type="common">Ruminococcus gnavus</name>
    <dbReference type="NCBI Taxonomy" id="411470"/>
    <lineage>
        <taxon>Bacteria</taxon>
        <taxon>Bacillati</taxon>
        <taxon>Bacillota</taxon>
        <taxon>Clostridia</taxon>
        <taxon>Lachnospirales</taxon>
        <taxon>Lachnospiraceae</taxon>
        <taxon>Mediterraneibacter</taxon>
    </lineage>
</organism>
<evidence type="ECO:0000256" key="2">
    <source>
        <dbReference type="ARBA" id="ARBA00023141"/>
    </source>
</evidence>
<comment type="pathway">
    <text evidence="5">Metabolic intermediate biosynthesis; chorismate biosynthesis; chorismate from D-erythrose 4-phosphate and phosphoenolpyruvate: step 3/7.</text>
</comment>
<dbReference type="FunFam" id="3.20.20.70:FF:000047">
    <property type="entry name" value="3-dehydroquinate dehydratase"/>
    <property type="match status" value="1"/>
</dbReference>
<dbReference type="CDD" id="cd00502">
    <property type="entry name" value="DHQase_I"/>
    <property type="match status" value="1"/>
</dbReference>
<dbReference type="eggNOG" id="COG0710">
    <property type="taxonomic scope" value="Bacteria"/>
</dbReference>
<name>A7B8M0_MEDG7</name>
<proteinExistence type="inferred from homology"/>
<keyword evidence="5" id="KW-0028">Amino-acid biosynthesis</keyword>